<dbReference type="PRINTS" id="PR00304">
    <property type="entry name" value="TCOMPLEXTCP1"/>
</dbReference>
<comment type="catalytic activity">
    <reaction evidence="1">
        <text>S-ubiquitinyl-[E2 ubiquitin-conjugating enzyme]-L-cysteine + [acceptor protein]-L-lysine = [E2 ubiquitin-conjugating enzyme]-L-cysteine + N(6)-ubiquitinyl-[acceptor protein]-L-lysine.</text>
        <dbReference type="EC" id="2.3.2.27"/>
    </reaction>
</comment>
<dbReference type="InterPro" id="IPR002194">
    <property type="entry name" value="Chaperonin_TCP-1_CS"/>
</dbReference>
<evidence type="ECO:0000256" key="16">
    <source>
        <dbReference type="PROSITE-ProRule" id="PRU00175"/>
    </source>
</evidence>
<dbReference type="SUPFAM" id="SSF54849">
    <property type="entry name" value="GroEL-intermediate domain like"/>
    <property type="match status" value="1"/>
</dbReference>
<dbReference type="InterPro" id="IPR027413">
    <property type="entry name" value="GROEL-like_equatorial_sf"/>
</dbReference>
<evidence type="ECO:0000256" key="15">
    <source>
        <dbReference type="ARBA" id="ARBA00033237"/>
    </source>
</evidence>
<dbReference type="AlphaFoldDB" id="A0A816HZI7"/>
<dbReference type="InterPro" id="IPR027410">
    <property type="entry name" value="TCP-1-like_intermed_sf"/>
</dbReference>
<evidence type="ECO:0000256" key="12">
    <source>
        <dbReference type="ARBA" id="ARBA00022840"/>
    </source>
</evidence>
<dbReference type="PROSITE" id="PS00751">
    <property type="entry name" value="TCP1_2"/>
    <property type="match status" value="1"/>
</dbReference>
<evidence type="ECO:0000256" key="17">
    <source>
        <dbReference type="RuleBase" id="RU004187"/>
    </source>
</evidence>
<dbReference type="CDD" id="cd03336">
    <property type="entry name" value="TCP1_beta"/>
    <property type="match status" value="1"/>
</dbReference>
<dbReference type="GO" id="GO:0051082">
    <property type="term" value="F:unfolded protein binding"/>
    <property type="evidence" value="ECO:0007669"/>
    <property type="project" value="InterPro"/>
</dbReference>
<evidence type="ECO:0000313" key="20">
    <source>
        <dbReference type="EMBL" id="CAF1698121.1"/>
    </source>
</evidence>
<dbReference type="SUPFAM" id="SSF52029">
    <property type="entry name" value="GroEL apical domain-like"/>
    <property type="match status" value="1"/>
</dbReference>
<keyword evidence="10" id="KW-0833">Ubl conjugation pathway</keyword>
<dbReference type="CDD" id="cd16667">
    <property type="entry name" value="RING-H2_RNF126-like"/>
    <property type="match status" value="1"/>
</dbReference>
<keyword evidence="11" id="KW-0862">Zinc</keyword>
<evidence type="ECO:0000256" key="4">
    <source>
        <dbReference type="ARBA" id="ARBA00012483"/>
    </source>
</evidence>
<name>A0A816HZI7_BRANA</name>
<dbReference type="NCBIfam" id="TIGR02341">
    <property type="entry name" value="chap_CCT_beta"/>
    <property type="match status" value="1"/>
</dbReference>
<dbReference type="GO" id="GO:0016887">
    <property type="term" value="F:ATP hydrolysis activity"/>
    <property type="evidence" value="ECO:0007669"/>
    <property type="project" value="InterPro"/>
</dbReference>
<evidence type="ECO:0000256" key="8">
    <source>
        <dbReference type="ARBA" id="ARBA00022741"/>
    </source>
</evidence>
<organism evidence="20">
    <name type="scientific">Brassica napus</name>
    <name type="common">Rape</name>
    <dbReference type="NCBI Taxonomy" id="3708"/>
    <lineage>
        <taxon>Eukaryota</taxon>
        <taxon>Viridiplantae</taxon>
        <taxon>Streptophyta</taxon>
        <taxon>Embryophyta</taxon>
        <taxon>Tracheophyta</taxon>
        <taxon>Spermatophyta</taxon>
        <taxon>Magnoliopsida</taxon>
        <taxon>eudicotyledons</taxon>
        <taxon>Gunneridae</taxon>
        <taxon>Pentapetalae</taxon>
        <taxon>rosids</taxon>
        <taxon>malvids</taxon>
        <taxon>Brassicales</taxon>
        <taxon>Brassicaceae</taxon>
        <taxon>Brassiceae</taxon>
        <taxon>Brassica</taxon>
    </lineage>
</organism>
<dbReference type="GO" id="GO:0005832">
    <property type="term" value="C:chaperonin-containing T-complex"/>
    <property type="evidence" value="ECO:0007669"/>
    <property type="project" value="InterPro"/>
</dbReference>
<keyword evidence="5" id="KW-0963">Cytoplasm</keyword>
<keyword evidence="7" id="KW-0479">Metal-binding</keyword>
<dbReference type="SUPFAM" id="SSF57850">
    <property type="entry name" value="RING/U-box"/>
    <property type="match status" value="1"/>
</dbReference>
<dbReference type="GO" id="GO:0016567">
    <property type="term" value="P:protein ubiquitination"/>
    <property type="evidence" value="ECO:0007669"/>
    <property type="project" value="UniProtKB-ARBA"/>
</dbReference>
<dbReference type="Gene3D" id="3.50.7.10">
    <property type="entry name" value="GroEL"/>
    <property type="match status" value="1"/>
</dbReference>
<comment type="similarity">
    <text evidence="3 17">Belongs to the TCP-1 chaperonin family.</text>
</comment>
<dbReference type="Gene3D" id="3.30.260.10">
    <property type="entry name" value="TCP-1-like chaperonin intermediate domain"/>
    <property type="match status" value="1"/>
</dbReference>
<dbReference type="EMBL" id="HG994367">
    <property type="protein sequence ID" value="CAF1698121.1"/>
    <property type="molecule type" value="Genomic_DNA"/>
</dbReference>
<evidence type="ECO:0000256" key="6">
    <source>
        <dbReference type="ARBA" id="ARBA00022679"/>
    </source>
</evidence>
<gene>
    <name evidence="20" type="ORF">DARMORV10_C03P11870.1</name>
</gene>
<dbReference type="SMR" id="A0A816HZI7"/>
<evidence type="ECO:0000256" key="2">
    <source>
        <dbReference type="ARBA" id="ARBA00004496"/>
    </source>
</evidence>
<dbReference type="NCBIfam" id="NF041083">
    <property type="entry name" value="thermosome_beta"/>
    <property type="match status" value="1"/>
</dbReference>
<dbReference type="GO" id="GO:0008270">
    <property type="term" value="F:zinc ion binding"/>
    <property type="evidence" value="ECO:0007669"/>
    <property type="project" value="UniProtKB-KW"/>
</dbReference>
<keyword evidence="8 17" id="KW-0547">Nucleotide-binding</keyword>
<comment type="function">
    <text evidence="14">Molecular chaperone; assists the folding of proteins upon ATP hydrolysis. Known to play a role, in vitro, in the folding of actin and tubulin.</text>
</comment>
<evidence type="ECO:0000256" key="13">
    <source>
        <dbReference type="ARBA" id="ARBA00023186"/>
    </source>
</evidence>
<evidence type="ECO:0000256" key="1">
    <source>
        <dbReference type="ARBA" id="ARBA00000900"/>
    </source>
</evidence>
<evidence type="ECO:0000256" key="5">
    <source>
        <dbReference type="ARBA" id="ARBA00022490"/>
    </source>
</evidence>
<dbReference type="InterPro" id="IPR053374">
    <property type="entry name" value="TCP-1_chaperonin"/>
</dbReference>
<dbReference type="GO" id="GO:0005524">
    <property type="term" value="F:ATP binding"/>
    <property type="evidence" value="ECO:0007669"/>
    <property type="project" value="UniProtKB-KW"/>
</dbReference>
<evidence type="ECO:0000256" key="7">
    <source>
        <dbReference type="ARBA" id="ARBA00022723"/>
    </source>
</evidence>
<sequence length="824" mass="90628">MDAASLSEESLKLELDDLQKQLNKKLRFEASVRSIHSLLRDRYASSSPSLRKQFYTVVSRVATVLKTRYTATGFWVAGLSLFEEAERLVSDASEKKHLKSCIEQAKEQLTEVDIQPTESSRGYLFEGHLTVDREPPQPQWLVQQNLMSAFSSIVAGESSNADAVGNVLGETANLMQELINGLDSIIPEILEDGGPPRAPPASKEVVEKLPVIVFSEEMLKKLGAEVECCICKENLVVGDKMQELPCKHTFHPPCLKPWLDEHNSCPICRHELPTDDQKYESWKEREKEAEEERKGAENAIDKIFKDDASEEKGERARMASFIGAMAVADLVKSTLGPKGMDKILQSTGRGHSVTVTNDGATILKSLHIDNPAAKVLVDISKVQDDEVGDGTTSVVVLAGELLREAEKLVTSKIHPMTIIAGYRMAAECARDALLKRVIDNKENAEKFRSDLMKIAMTTLCSKILSQDKEHFAEMAVDAVLRLKGSTNLEAIQIIKKPGGSLRDSFLDEGFILDKKIGIGQPKRIENAKILVANTAMDTDKVKIYGARVRVDSMTKVAEIEGAEKEKMKDKVNKILAHGINCFVNRQLIYNFPEELFADAGVLAIEHADFEGIERLGLVTGGEIASTFDNPESVKLGHCKLIEEIMIGEDKLIHFSGVEMGQACSIVLRGASHHVLDEAERSLHDALCVLSQTVNDSRVLLGGGWPEMVMAKEVDELARKTAGKKSHAIEAFSRALVAIPTTIADNAGLDSAELVAQLRAEHHTEGCNAGIDVISGAVGDMEERGIYEAFKVKQAVLLSATEAAEMILRVDEIITCAPRRREDRM</sequence>
<dbReference type="FunFam" id="3.50.7.10:FF:000002">
    <property type="entry name" value="T-complex protein 1 subunit beta"/>
    <property type="match status" value="1"/>
</dbReference>
<feature type="domain" description="RING-type" evidence="19">
    <location>
        <begin position="228"/>
        <end position="269"/>
    </location>
</feature>
<dbReference type="SUPFAM" id="SSF48592">
    <property type="entry name" value="GroEL equatorial domain-like"/>
    <property type="match status" value="1"/>
</dbReference>
<dbReference type="FunFam" id="3.30.260.10:FF:000025">
    <property type="entry name" value="Chaperonin containing TCP1 subunit 2"/>
    <property type="match status" value="1"/>
</dbReference>
<dbReference type="Gene3D" id="1.10.560.10">
    <property type="entry name" value="GroEL-like equatorial domain"/>
    <property type="match status" value="1"/>
</dbReference>
<comment type="subcellular location">
    <subcellularLocation>
        <location evidence="2">Cytoplasm</location>
    </subcellularLocation>
</comment>
<dbReference type="GO" id="GO:0061630">
    <property type="term" value="F:ubiquitin protein ligase activity"/>
    <property type="evidence" value="ECO:0007669"/>
    <property type="project" value="UniProtKB-EC"/>
</dbReference>
<evidence type="ECO:0000256" key="9">
    <source>
        <dbReference type="ARBA" id="ARBA00022771"/>
    </source>
</evidence>
<proteinExistence type="inferred from homology"/>
<dbReference type="PANTHER" id="PTHR11353">
    <property type="entry name" value="CHAPERONIN"/>
    <property type="match status" value="1"/>
</dbReference>
<feature type="coiled-coil region" evidence="18">
    <location>
        <begin position="279"/>
        <end position="306"/>
    </location>
</feature>
<dbReference type="EC" id="2.3.2.27" evidence="4"/>
<dbReference type="PROSITE" id="PS00995">
    <property type="entry name" value="TCP1_3"/>
    <property type="match status" value="1"/>
</dbReference>
<evidence type="ECO:0000256" key="14">
    <source>
        <dbReference type="ARBA" id="ARBA00024677"/>
    </source>
</evidence>
<dbReference type="InterPro" id="IPR002423">
    <property type="entry name" value="Cpn60/GroEL/TCP-1"/>
</dbReference>
<evidence type="ECO:0000256" key="10">
    <source>
        <dbReference type="ARBA" id="ARBA00022786"/>
    </source>
</evidence>
<dbReference type="GO" id="GO:0140662">
    <property type="term" value="F:ATP-dependent protein folding chaperone"/>
    <property type="evidence" value="ECO:0007669"/>
    <property type="project" value="InterPro"/>
</dbReference>
<accession>A0A816HZI7</accession>
<dbReference type="PROSITE" id="PS50089">
    <property type="entry name" value="ZF_RING_2"/>
    <property type="match status" value="1"/>
</dbReference>
<dbReference type="Proteomes" id="UP001295469">
    <property type="component" value="Chromosome C03"/>
</dbReference>
<evidence type="ECO:0000259" key="19">
    <source>
        <dbReference type="PROSITE" id="PS50089"/>
    </source>
</evidence>
<dbReference type="FunFam" id="3.30.40.10:FF:000127">
    <property type="entry name" value="E3 ubiquitin-protein ligase RNF181"/>
    <property type="match status" value="1"/>
</dbReference>
<protein>
    <recommendedName>
        <fullName evidence="4">RING-type E3 ubiquitin transferase</fullName>
        <ecNumber evidence="4">2.3.2.27</ecNumber>
    </recommendedName>
    <alternativeName>
        <fullName evidence="15">CCT-beta</fullName>
    </alternativeName>
</protein>
<keyword evidence="6" id="KW-0808">Transferase</keyword>
<dbReference type="InterPro" id="IPR012716">
    <property type="entry name" value="Chap_CCT_beta"/>
</dbReference>
<dbReference type="FunFam" id="1.10.560.10:FF:000017">
    <property type="entry name" value="T-complex protein 1 subunit eta"/>
    <property type="match status" value="1"/>
</dbReference>
<dbReference type="PROSITE" id="PS00750">
    <property type="entry name" value="TCP1_1"/>
    <property type="match status" value="1"/>
</dbReference>
<keyword evidence="9 16" id="KW-0863">Zinc-finger</keyword>
<dbReference type="SMART" id="SM00184">
    <property type="entry name" value="RING"/>
    <property type="match status" value="1"/>
</dbReference>
<keyword evidence="13 17" id="KW-0143">Chaperone</keyword>
<dbReference type="InterPro" id="IPR017998">
    <property type="entry name" value="Chaperone_TCP-1"/>
</dbReference>
<keyword evidence="18" id="KW-0175">Coiled coil</keyword>
<reference evidence="20" key="1">
    <citation type="submission" date="2021-01" db="EMBL/GenBank/DDBJ databases">
        <authorList>
            <consortium name="Genoscope - CEA"/>
            <person name="William W."/>
        </authorList>
    </citation>
    <scope>NUCLEOTIDE SEQUENCE</scope>
</reference>
<keyword evidence="12 17" id="KW-0067">ATP-binding</keyword>
<dbReference type="Pfam" id="PF00118">
    <property type="entry name" value="Cpn60_TCP1"/>
    <property type="match status" value="1"/>
</dbReference>
<evidence type="ECO:0000256" key="3">
    <source>
        <dbReference type="ARBA" id="ARBA00008020"/>
    </source>
</evidence>
<evidence type="ECO:0000256" key="11">
    <source>
        <dbReference type="ARBA" id="ARBA00022833"/>
    </source>
</evidence>
<dbReference type="InterPro" id="IPR001841">
    <property type="entry name" value="Znf_RING"/>
</dbReference>
<dbReference type="InterPro" id="IPR027409">
    <property type="entry name" value="GroEL-like_apical_dom_sf"/>
</dbReference>
<evidence type="ECO:0000256" key="18">
    <source>
        <dbReference type="SAM" id="Coils"/>
    </source>
</evidence>
<dbReference type="InterPro" id="IPR013083">
    <property type="entry name" value="Znf_RING/FYVE/PHD"/>
</dbReference>
<dbReference type="Pfam" id="PF13639">
    <property type="entry name" value="zf-RING_2"/>
    <property type="match status" value="1"/>
</dbReference>
<dbReference type="Gene3D" id="3.30.40.10">
    <property type="entry name" value="Zinc/RING finger domain, C3HC4 (zinc finger)"/>
    <property type="match status" value="1"/>
</dbReference>